<dbReference type="Proteomes" id="UP001372338">
    <property type="component" value="Unassembled WGS sequence"/>
</dbReference>
<dbReference type="InterPro" id="IPR016159">
    <property type="entry name" value="Cullin_repeat-like_dom_sf"/>
</dbReference>
<comment type="subunit">
    <text evidence="9">Component of the conserved oligomeric Golgi complex which is composed of eight different subunits and is required for normal Golgi morphology and localization.</text>
</comment>
<evidence type="ECO:0000256" key="7">
    <source>
        <dbReference type="ARBA" id="ARBA00023136"/>
    </source>
</evidence>
<evidence type="ECO:0000256" key="9">
    <source>
        <dbReference type="PIRNR" id="PIRNR015415"/>
    </source>
</evidence>
<keyword evidence="12" id="KW-1185">Reference proteome</keyword>
<dbReference type="InterPro" id="IPR007255">
    <property type="entry name" value="COG8"/>
</dbReference>
<reference evidence="11 12" key="1">
    <citation type="submission" date="2024-01" db="EMBL/GenBank/DDBJ databases">
        <title>The genomes of 5 underutilized Papilionoideae crops provide insights into root nodulation and disease resistanc.</title>
        <authorList>
            <person name="Yuan L."/>
        </authorList>
    </citation>
    <scope>NUCLEOTIDE SEQUENCE [LARGE SCALE GENOMIC DNA]</scope>
    <source>
        <strain evidence="11">ZHUSHIDOU_FW_LH</strain>
        <tissue evidence="11">Leaf</tissue>
    </source>
</reference>
<dbReference type="GO" id="GO:0017119">
    <property type="term" value="C:Golgi transport complex"/>
    <property type="evidence" value="ECO:0007669"/>
    <property type="project" value="UniProtKB-UniRule"/>
</dbReference>
<keyword evidence="5 9" id="KW-0653">Protein transport</keyword>
<dbReference type="GO" id="GO:0006891">
    <property type="term" value="P:intra-Golgi vesicle-mediated transport"/>
    <property type="evidence" value="ECO:0007669"/>
    <property type="project" value="TreeGrafter"/>
</dbReference>
<evidence type="ECO:0000313" key="12">
    <source>
        <dbReference type="Proteomes" id="UP001372338"/>
    </source>
</evidence>
<dbReference type="EMBL" id="JAYWIO010000007">
    <property type="protein sequence ID" value="KAK7250878.1"/>
    <property type="molecule type" value="Genomic_DNA"/>
</dbReference>
<feature type="region of interest" description="Disordered" evidence="10">
    <location>
        <begin position="1"/>
        <end position="20"/>
    </location>
</feature>
<dbReference type="SUPFAM" id="SSF74788">
    <property type="entry name" value="Cullin repeat-like"/>
    <property type="match status" value="1"/>
</dbReference>
<keyword evidence="4 9" id="KW-0813">Transport</keyword>
<gene>
    <name evidence="11" type="ORF">RIF29_33616</name>
</gene>
<evidence type="ECO:0000256" key="4">
    <source>
        <dbReference type="ARBA" id="ARBA00022448"/>
    </source>
</evidence>
<evidence type="ECO:0000256" key="8">
    <source>
        <dbReference type="ARBA" id="ARBA00031347"/>
    </source>
</evidence>
<comment type="similarity">
    <text evidence="2 9">Belongs to the COG8 family.</text>
</comment>
<keyword evidence="7 9" id="KW-0472">Membrane</keyword>
<proteinExistence type="inferred from homology"/>
<dbReference type="PANTHER" id="PTHR21311:SF0">
    <property type="entry name" value="CONSERVED OLIGOMERIC GOLGI COMPLEX SUBUNIT 8"/>
    <property type="match status" value="1"/>
</dbReference>
<evidence type="ECO:0000256" key="3">
    <source>
        <dbReference type="ARBA" id="ARBA00020983"/>
    </source>
</evidence>
<evidence type="ECO:0000256" key="10">
    <source>
        <dbReference type="SAM" id="MobiDB-lite"/>
    </source>
</evidence>
<dbReference type="Pfam" id="PF04124">
    <property type="entry name" value="Dor1"/>
    <property type="match status" value="1"/>
</dbReference>
<dbReference type="PIRSF" id="PIRSF015415">
    <property type="entry name" value="COG8"/>
    <property type="match status" value="1"/>
</dbReference>
<accession>A0AAN9EA86</accession>
<dbReference type="GO" id="GO:0000139">
    <property type="term" value="C:Golgi membrane"/>
    <property type="evidence" value="ECO:0007669"/>
    <property type="project" value="UniProtKB-SubCell"/>
</dbReference>
<evidence type="ECO:0000256" key="1">
    <source>
        <dbReference type="ARBA" id="ARBA00004395"/>
    </source>
</evidence>
<evidence type="ECO:0000313" key="11">
    <source>
        <dbReference type="EMBL" id="KAK7250878.1"/>
    </source>
</evidence>
<dbReference type="InterPro" id="IPR016632">
    <property type="entry name" value="COG8_Metazoal_Plant"/>
</dbReference>
<evidence type="ECO:0000256" key="5">
    <source>
        <dbReference type="ARBA" id="ARBA00022927"/>
    </source>
</evidence>
<organism evidence="11 12">
    <name type="scientific">Crotalaria pallida</name>
    <name type="common">Smooth rattlebox</name>
    <name type="synonym">Crotalaria striata</name>
    <dbReference type="NCBI Taxonomy" id="3830"/>
    <lineage>
        <taxon>Eukaryota</taxon>
        <taxon>Viridiplantae</taxon>
        <taxon>Streptophyta</taxon>
        <taxon>Embryophyta</taxon>
        <taxon>Tracheophyta</taxon>
        <taxon>Spermatophyta</taxon>
        <taxon>Magnoliopsida</taxon>
        <taxon>eudicotyledons</taxon>
        <taxon>Gunneridae</taxon>
        <taxon>Pentapetalae</taxon>
        <taxon>rosids</taxon>
        <taxon>fabids</taxon>
        <taxon>Fabales</taxon>
        <taxon>Fabaceae</taxon>
        <taxon>Papilionoideae</taxon>
        <taxon>50 kb inversion clade</taxon>
        <taxon>genistoids sensu lato</taxon>
        <taxon>core genistoids</taxon>
        <taxon>Crotalarieae</taxon>
        <taxon>Crotalaria</taxon>
    </lineage>
</organism>
<evidence type="ECO:0000256" key="6">
    <source>
        <dbReference type="ARBA" id="ARBA00023034"/>
    </source>
</evidence>
<dbReference type="AlphaFoldDB" id="A0AAN9EA86"/>
<evidence type="ECO:0000256" key="2">
    <source>
        <dbReference type="ARBA" id="ARBA00006419"/>
    </source>
</evidence>
<dbReference type="PANTHER" id="PTHR21311">
    <property type="entry name" value="CONSERVED OLIGOMERIC GOLGI COMPLEX COMPONENT 8"/>
    <property type="match status" value="1"/>
</dbReference>
<feature type="region of interest" description="Disordered" evidence="10">
    <location>
        <begin position="519"/>
        <end position="578"/>
    </location>
</feature>
<dbReference type="GO" id="GO:0015031">
    <property type="term" value="P:protein transport"/>
    <property type="evidence" value="ECO:0007669"/>
    <property type="project" value="UniProtKB-UniRule"/>
</dbReference>
<keyword evidence="6 9" id="KW-0333">Golgi apparatus</keyword>
<name>A0AAN9EA86_CROPI</name>
<comment type="subcellular location">
    <subcellularLocation>
        <location evidence="1 9">Golgi apparatus membrane</location>
        <topology evidence="1 9">Peripheral membrane protein</topology>
    </subcellularLocation>
</comment>
<comment type="caution">
    <text evidence="11">The sequence shown here is derived from an EMBL/GenBank/DDBJ whole genome shotgun (WGS) entry which is preliminary data.</text>
</comment>
<protein>
    <recommendedName>
        <fullName evidence="3 9">Conserved oligomeric Golgi complex subunit 8</fullName>
        <shortName evidence="9">COG complex subunit 8</shortName>
    </recommendedName>
    <alternativeName>
        <fullName evidence="8 9">Component of oligomeric Golgi complex 8</fullName>
    </alternativeName>
</protein>
<sequence>MEAQGGAAAEDNSPVPTLLPLASDSQQHYVSELLSFTLDRLHKEPELLRVDAERIRRQMQEVAVGNYRSFIAAADTLLAIRKQVSSIDNHLESMINEIPKLTSGCTEFIESAEKVLEKRKMNQTMLANHSTLLDLLEIPQLMDTCVRNGNYDEALDLEAFVGKLSTMHPKLPVIQALAAEVRLTTQSLLSQLLQKLHSNIQLPECLRIIGYLRRIGVFSEYGMRLLFLRCREAWLSGILEDLDQKNPYEYLKGMINCHRMHLFDVVNQYRAIFADDTSGSEENYDGGLLFSWAMHQITSHLQTLKVMLPKITEGGSLSNILDQCMYCAMGLGWVGLDFRGLLPSLFEEAVLNLFSKNMSTAVENFQLVLDSHRWVPLPAVGFPANTVGEESQDDITPPSYLMEHPPLAVFINGVSAAMNELRPCAPISLKHVLAQEIVKGLQAVSDSLLLYNTTRVLRANESGLFLSLCRAFIEVAYPHCATCFGRCYPGGATLIMGAKNLYDGISRLLEASSARELPKPVNNGEAKSIAENGEVPTMENGDTPEAKESEAINAEVVNKGPTLQTDEEDTNNEKPKEQ</sequence>